<dbReference type="GO" id="GO:0005509">
    <property type="term" value="F:calcium ion binding"/>
    <property type="evidence" value="ECO:0007669"/>
    <property type="project" value="InterPro"/>
</dbReference>
<gene>
    <name evidence="4" type="ORF">C0Q70_15423</name>
</gene>
<dbReference type="PROSITE" id="PS50222">
    <property type="entry name" value="EF_HAND_2"/>
    <property type="match status" value="1"/>
</dbReference>
<feature type="region of interest" description="Disordered" evidence="2">
    <location>
        <begin position="71"/>
        <end position="182"/>
    </location>
</feature>
<dbReference type="OrthoDB" id="120976at2759"/>
<accession>A0A2T7NUS4</accession>
<dbReference type="InterPro" id="IPR011992">
    <property type="entry name" value="EF-hand-dom_pair"/>
</dbReference>
<dbReference type="Proteomes" id="UP000245119">
    <property type="component" value="Linkage Group LG9"/>
</dbReference>
<dbReference type="EMBL" id="PZQS01000009">
    <property type="protein sequence ID" value="PVD24929.1"/>
    <property type="molecule type" value="Genomic_DNA"/>
</dbReference>
<dbReference type="InterPro" id="IPR002048">
    <property type="entry name" value="EF_hand_dom"/>
</dbReference>
<keyword evidence="5" id="KW-1185">Reference proteome</keyword>
<feature type="compositionally biased region" description="Basic residues" evidence="2">
    <location>
        <begin position="81"/>
        <end position="93"/>
    </location>
</feature>
<dbReference type="Gene3D" id="1.10.238.10">
    <property type="entry name" value="EF-hand"/>
    <property type="match status" value="1"/>
</dbReference>
<dbReference type="InterPro" id="IPR032675">
    <property type="entry name" value="LRR_dom_sf"/>
</dbReference>
<keyword evidence="1" id="KW-0106">Calcium</keyword>
<dbReference type="PROSITE" id="PS00018">
    <property type="entry name" value="EF_HAND_1"/>
    <property type="match status" value="1"/>
</dbReference>
<reference evidence="4 5" key="1">
    <citation type="submission" date="2018-04" db="EMBL/GenBank/DDBJ databases">
        <title>The genome of golden apple snail Pomacea canaliculata provides insight into stress tolerance and invasive adaptation.</title>
        <authorList>
            <person name="Liu C."/>
            <person name="Liu B."/>
            <person name="Ren Y."/>
            <person name="Zhang Y."/>
            <person name="Wang H."/>
            <person name="Li S."/>
            <person name="Jiang F."/>
            <person name="Yin L."/>
            <person name="Zhang G."/>
            <person name="Qian W."/>
            <person name="Fan W."/>
        </authorList>
    </citation>
    <scope>NUCLEOTIDE SEQUENCE [LARGE SCALE GENOMIC DNA]</scope>
    <source>
        <strain evidence="4">SZHN2017</strain>
        <tissue evidence="4">Muscle</tissue>
    </source>
</reference>
<evidence type="ECO:0000313" key="4">
    <source>
        <dbReference type="EMBL" id="PVD24929.1"/>
    </source>
</evidence>
<protein>
    <recommendedName>
        <fullName evidence="3">EF-hand domain-containing protein</fullName>
    </recommendedName>
</protein>
<dbReference type="PANTHER" id="PTHR24114:SF50">
    <property type="entry name" value="RNI-LIKE PROTEIN"/>
    <property type="match status" value="1"/>
</dbReference>
<sequence length="515" mass="57245">MYPDWLKKILIKAAVDGRLPHSEVQTVFTMQSQRHLVSSLVRPQSAFCGHHVSELEKEAASRSLRPCTAVPRQRGELTPKKVTRQRLSKPHLKASRDTDDRGKSILRILNSETSRSTNSSISSSELEMEVVSMVGREKTLNTSPAGEQAETKDPRHRAQSLKQHTSLEAWSTVSSHDSEEYDTDLDEKSTTAVKDASQLAVSEASGLDVYEEQCRKHGFVPISYMRRHLGKRHIRMRHHYLGGKAAQLLATAFKHNTVTECLDLSDNCLETSGAAALAYMMRENTFIVRLSVNDGISDLDLSWNSIRRKGAAALANGLKVNTTLEVLDLSWNGFGLEGAIALQKALQVNTSLRVLDISNNRLDAQCALKLAIGLRKNRGLETLILNLNPLGDEGIEAILKSVTAHPSMRLLSLEEMGINQTNLHRIKELEQDKGMIILHGGSGGYQRTSILMSVLRLFGRFLREHIVDLDAAFKQQDKDHSGVLTAEEIKQSLRTAGFRLTSVSRFIKLDVTLGM</sequence>
<dbReference type="SMART" id="SM00368">
    <property type="entry name" value="LRR_RI"/>
    <property type="match status" value="5"/>
</dbReference>
<dbReference type="Gene3D" id="3.80.10.10">
    <property type="entry name" value="Ribonuclease Inhibitor"/>
    <property type="match status" value="2"/>
</dbReference>
<evidence type="ECO:0000256" key="2">
    <source>
        <dbReference type="SAM" id="MobiDB-lite"/>
    </source>
</evidence>
<proteinExistence type="predicted"/>
<feature type="compositionally biased region" description="Low complexity" evidence="2">
    <location>
        <begin position="109"/>
        <end position="133"/>
    </location>
</feature>
<evidence type="ECO:0000256" key="1">
    <source>
        <dbReference type="ARBA" id="ARBA00022837"/>
    </source>
</evidence>
<comment type="caution">
    <text evidence="4">The sequence shown here is derived from an EMBL/GenBank/DDBJ whole genome shotgun (WGS) entry which is preliminary data.</text>
</comment>
<dbReference type="InterPro" id="IPR052394">
    <property type="entry name" value="LRR-containing"/>
</dbReference>
<dbReference type="PANTHER" id="PTHR24114">
    <property type="entry name" value="LEUCINE RICH REPEAT FAMILY PROTEIN"/>
    <property type="match status" value="1"/>
</dbReference>
<dbReference type="Pfam" id="PF13516">
    <property type="entry name" value="LRR_6"/>
    <property type="match status" value="5"/>
</dbReference>
<dbReference type="InterPro" id="IPR001611">
    <property type="entry name" value="Leu-rich_rpt"/>
</dbReference>
<dbReference type="InterPro" id="IPR018247">
    <property type="entry name" value="EF_Hand_1_Ca_BS"/>
</dbReference>
<dbReference type="SUPFAM" id="SSF52047">
    <property type="entry name" value="RNI-like"/>
    <property type="match status" value="1"/>
</dbReference>
<organism evidence="4 5">
    <name type="scientific">Pomacea canaliculata</name>
    <name type="common">Golden apple snail</name>
    <dbReference type="NCBI Taxonomy" id="400727"/>
    <lineage>
        <taxon>Eukaryota</taxon>
        <taxon>Metazoa</taxon>
        <taxon>Spiralia</taxon>
        <taxon>Lophotrochozoa</taxon>
        <taxon>Mollusca</taxon>
        <taxon>Gastropoda</taxon>
        <taxon>Caenogastropoda</taxon>
        <taxon>Architaenioglossa</taxon>
        <taxon>Ampullarioidea</taxon>
        <taxon>Ampullariidae</taxon>
        <taxon>Pomacea</taxon>
    </lineage>
</organism>
<dbReference type="AlphaFoldDB" id="A0A2T7NUS4"/>
<feature type="compositionally biased region" description="Basic and acidic residues" evidence="2">
    <location>
        <begin position="94"/>
        <end position="103"/>
    </location>
</feature>
<feature type="domain" description="EF-hand" evidence="3">
    <location>
        <begin position="464"/>
        <end position="499"/>
    </location>
</feature>
<evidence type="ECO:0000313" key="5">
    <source>
        <dbReference type="Proteomes" id="UP000245119"/>
    </source>
</evidence>
<evidence type="ECO:0000259" key="3">
    <source>
        <dbReference type="PROSITE" id="PS50222"/>
    </source>
</evidence>
<dbReference type="SUPFAM" id="SSF47473">
    <property type="entry name" value="EF-hand"/>
    <property type="match status" value="1"/>
</dbReference>
<feature type="compositionally biased region" description="Polar residues" evidence="2">
    <location>
        <begin position="160"/>
        <end position="175"/>
    </location>
</feature>
<name>A0A2T7NUS4_POMCA</name>